<dbReference type="SUPFAM" id="SSF50331">
    <property type="entry name" value="MOP-like"/>
    <property type="match status" value="1"/>
</dbReference>
<reference evidence="5" key="1">
    <citation type="journal article" date="2014" name="Int. J. Syst. Evol. Microbiol.">
        <title>Complete genome sequence of Corynebacterium casei LMG S-19264T (=DSM 44701T), isolated from a smear-ripened cheese.</title>
        <authorList>
            <consortium name="US DOE Joint Genome Institute (JGI-PGF)"/>
            <person name="Walter F."/>
            <person name="Albersmeier A."/>
            <person name="Kalinowski J."/>
            <person name="Ruckert C."/>
        </authorList>
    </citation>
    <scope>NUCLEOTIDE SEQUENCE</scope>
    <source>
        <strain evidence="5">CGMCC 1.15794</strain>
    </source>
</reference>
<dbReference type="AlphaFoldDB" id="A0A917IDN6"/>
<proteinExistence type="predicted"/>
<keyword evidence="6" id="KW-1185">Reference proteome</keyword>
<evidence type="ECO:0000313" key="5">
    <source>
        <dbReference type="EMBL" id="GGH42402.1"/>
    </source>
</evidence>
<dbReference type="InterPro" id="IPR003593">
    <property type="entry name" value="AAA+_ATPase"/>
</dbReference>
<name>A0A917IDN6_9MICO</name>
<dbReference type="PANTHER" id="PTHR43875:SF1">
    <property type="entry name" value="OSMOPROTECTIVE COMPOUNDS UPTAKE ATP-BINDING PROTEIN GGTA"/>
    <property type="match status" value="1"/>
</dbReference>
<comment type="caution">
    <text evidence="5">The sequence shown here is derived from an EMBL/GenBank/DDBJ whole genome shotgun (WGS) entry which is preliminary data.</text>
</comment>
<dbReference type="SMART" id="SM00382">
    <property type="entry name" value="AAA"/>
    <property type="match status" value="1"/>
</dbReference>
<sequence>MSQITEQAPPASASRTAHRGAALEVRDLRIKYGEVEAVKGISFSIQPGEFLTLLGPSGCGKTTTLRCIAGLESPSGGQVVLDGKTIASAERETPPDKRGINMVFQSYAVWPHMTVEKNVGYGLKGVDRKEASTRVSEVLDLVGLGPFAKRYGTELSGGQQQRVALARAIVTRPKILLFDEPLSNLDAGLREQMRVELLELQRTVGITSVYVTHDQTEAMSMSDRVVLMREGLIEQLDVPREIYRRPATEFAANFIGRANLIRASLGADAISATRDGVTIVSDEPYAGPGTDVTAIFRAENVRVGDAAAGLENRWTATVERISFLGRHLDVALTMPTGTIRAELPIDTRLAVGAQVTAGVRARDVHFVPGA</sequence>
<dbReference type="Pfam" id="PF08402">
    <property type="entry name" value="TOBE_2"/>
    <property type="match status" value="1"/>
</dbReference>
<evidence type="ECO:0000256" key="3">
    <source>
        <dbReference type="ARBA" id="ARBA00022840"/>
    </source>
</evidence>
<dbReference type="Gene3D" id="2.40.50.100">
    <property type="match status" value="1"/>
</dbReference>
<dbReference type="RefSeq" id="WP_188755715.1">
    <property type="nucleotide sequence ID" value="NZ_BMJY01000005.1"/>
</dbReference>
<accession>A0A917IDN6</accession>
<dbReference type="SUPFAM" id="SSF52540">
    <property type="entry name" value="P-loop containing nucleoside triphosphate hydrolases"/>
    <property type="match status" value="1"/>
</dbReference>
<dbReference type="InterPro" id="IPR027417">
    <property type="entry name" value="P-loop_NTPase"/>
</dbReference>
<dbReference type="PANTHER" id="PTHR43875">
    <property type="entry name" value="MALTODEXTRIN IMPORT ATP-BINDING PROTEIN MSMX"/>
    <property type="match status" value="1"/>
</dbReference>
<evidence type="ECO:0000256" key="2">
    <source>
        <dbReference type="ARBA" id="ARBA00022741"/>
    </source>
</evidence>
<organism evidence="5 6">
    <name type="scientific">Microbacterium album</name>
    <dbReference type="NCBI Taxonomy" id="2053191"/>
    <lineage>
        <taxon>Bacteria</taxon>
        <taxon>Bacillati</taxon>
        <taxon>Actinomycetota</taxon>
        <taxon>Actinomycetes</taxon>
        <taxon>Micrococcales</taxon>
        <taxon>Microbacteriaceae</taxon>
        <taxon>Microbacterium</taxon>
    </lineage>
</organism>
<dbReference type="GO" id="GO:0016887">
    <property type="term" value="F:ATP hydrolysis activity"/>
    <property type="evidence" value="ECO:0007669"/>
    <property type="project" value="InterPro"/>
</dbReference>
<dbReference type="Gene3D" id="3.40.50.300">
    <property type="entry name" value="P-loop containing nucleotide triphosphate hydrolases"/>
    <property type="match status" value="1"/>
</dbReference>
<feature type="domain" description="ABC transporter" evidence="4">
    <location>
        <begin position="23"/>
        <end position="255"/>
    </location>
</feature>
<dbReference type="PROSITE" id="PS50893">
    <property type="entry name" value="ABC_TRANSPORTER_2"/>
    <property type="match status" value="1"/>
</dbReference>
<dbReference type="GO" id="GO:0005524">
    <property type="term" value="F:ATP binding"/>
    <property type="evidence" value="ECO:0007669"/>
    <property type="project" value="UniProtKB-KW"/>
</dbReference>
<gene>
    <name evidence="5" type="ORF">GCM10010921_15610</name>
</gene>
<dbReference type="InterPro" id="IPR013611">
    <property type="entry name" value="Transp-assoc_OB_typ2"/>
</dbReference>
<keyword evidence="3 5" id="KW-0067">ATP-binding</keyword>
<dbReference type="GO" id="GO:0140359">
    <property type="term" value="F:ABC-type transporter activity"/>
    <property type="evidence" value="ECO:0007669"/>
    <property type="project" value="UniProtKB-ARBA"/>
</dbReference>
<dbReference type="GO" id="GO:0055052">
    <property type="term" value="C:ATP-binding cassette (ABC) transporter complex, substrate-binding subunit-containing"/>
    <property type="evidence" value="ECO:0007669"/>
    <property type="project" value="TreeGrafter"/>
</dbReference>
<dbReference type="InterPro" id="IPR008995">
    <property type="entry name" value="Mo/tungstate-bd_C_term_dom"/>
</dbReference>
<reference evidence="5" key="2">
    <citation type="submission" date="2020-09" db="EMBL/GenBank/DDBJ databases">
        <authorList>
            <person name="Sun Q."/>
            <person name="Zhou Y."/>
        </authorList>
    </citation>
    <scope>NUCLEOTIDE SEQUENCE</scope>
    <source>
        <strain evidence="5">CGMCC 1.15794</strain>
    </source>
</reference>
<dbReference type="InterPro" id="IPR017871">
    <property type="entry name" value="ABC_transporter-like_CS"/>
</dbReference>
<dbReference type="FunFam" id="3.40.50.300:FF:000042">
    <property type="entry name" value="Maltose/maltodextrin ABC transporter, ATP-binding protein"/>
    <property type="match status" value="1"/>
</dbReference>
<dbReference type="Proteomes" id="UP000657592">
    <property type="component" value="Unassembled WGS sequence"/>
</dbReference>
<evidence type="ECO:0000256" key="1">
    <source>
        <dbReference type="ARBA" id="ARBA00022448"/>
    </source>
</evidence>
<keyword evidence="1" id="KW-0813">Transport</keyword>
<protein>
    <submittedName>
        <fullName evidence="5">ABC transporter ATP-binding protein</fullName>
    </submittedName>
</protein>
<evidence type="ECO:0000259" key="4">
    <source>
        <dbReference type="PROSITE" id="PS50893"/>
    </source>
</evidence>
<keyword evidence="2" id="KW-0547">Nucleotide-binding</keyword>
<evidence type="ECO:0000313" key="6">
    <source>
        <dbReference type="Proteomes" id="UP000657592"/>
    </source>
</evidence>
<dbReference type="Pfam" id="PF00005">
    <property type="entry name" value="ABC_tran"/>
    <property type="match status" value="1"/>
</dbReference>
<dbReference type="InterPro" id="IPR003439">
    <property type="entry name" value="ABC_transporter-like_ATP-bd"/>
</dbReference>
<dbReference type="EMBL" id="BMJY01000005">
    <property type="protein sequence ID" value="GGH42402.1"/>
    <property type="molecule type" value="Genomic_DNA"/>
</dbReference>
<dbReference type="PROSITE" id="PS00211">
    <property type="entry name" value="ABC_TRANSPORTER_1"/>
    <property type="match status" value="1"/>
</dbReference>
<dbReference type="InterPro" id="IPR047641">
    <property type="entry name" value="ABC_transpr_MalK/UgpC-like"/>
</dbReference>